<keyword evidence="3" id="KW-1185">Reference proteome</keyword>
<dbReference type="Gene3D" id="3.30.70.2660">
    <property type="match status" value="1"/>
</dbReference>
<reference evidence="2 3" key="2">
    <citation type="submission" date="2007-01" db="EMBL/GenBank/DDBJ databases">
        <title>Sequencing of the draft genome and assembly of Thermosinus carboxydivorans Nor1.</title>
        <authorList>
            <consortium name="US DOE Joint Genome Institute (JGI-PGF)"/>
            <person name="Copeland A."/>
            <person name="Lucas S."/>
            <person name="Lapidus A."/>
            <person name="Barry K."/>
            <person name="Glavina del Rio T."/>
            <person name="Dalin E."/>
            <person name="Tice H."/>
            <person name="Bruce D."/>
            <person name="Pitluck S."/>
            <person name="Richardson P."/>
        </authorList>
    </citation>
    <scope>NUCLEOTIDE SEQUENCE [LARGE SCALE GENOMIC DNA]</scope>
    <source>
        <strain evidence="2 3">Nor1</strain>
    </source>
</reference>
<name>A1HND7_9FIRM</name>
<accession>A1HND7</accession>
<gene>
    <name evidence="2" type="ORF">TcarDRAFT_2249</name>
</gene>
<dbReference type="GO" id="GO:0043571">
    <property type="term" value="P:maintenance of CRISPR repeat elements"/>
    <property type="evidence" value="ECO:0007669"/>
    <property type="project" value="InterPro"/>
</dbReference>
<keyword evidence="1" id="KW-0051">Antiviral defense</keyword>
<dbReference type="InterPro" id="IPR021124">
    <property type="entry name" value="CRISPR-assoc_prot_Cas5"/>
</dbReference>
<dbReference type="NCBIfam" id="TIGR02593">
    <property type="entry name" value="CRISPR_cas5"/>
    <property type="match status" value="1"/>
</dbReference>
<reference evidence="2 3" key="1">
    <citation type="submission" date="2007-01" db="EMBL/GenBank/DDBJ databases">
        <title>Annotation of the draft genome assembly of Thermosinus carboxydivorans Nor1.</title>
        <authorList>
            <consortium name="US DOE Joint Genome Institute (JGI-ORNL)"/>
            <person name="Larimer F."/>
            <person name="Land M."/>
            <person name="Hauser L."/>
        </authorList>
    </citation>
    <scope>NUCLEOTIDE SEQUENCE [LARGE SCALE GENOMIC DNA]</scope>
    <source>
        <strain evidence="2 3">Nor1</strain>
    </source>
</reference>
<dbReference type="RefSeq" id="WP_007288547.1">
    <property type="nucleotide sequence ID" value="NZ_AAWL01000003.1"/>
</dbReference>
<dbReference type="eggNOG" id="COG1688">
    <property type="taxonomic scope" value="Bacteria"/>
</dbReference>
<dbReference type="Proteomes" id="UP000005139">
    <property type="component" value="Unassembled WGS sequence"/>
</dbReference>
<evidence type="ECO:0000313" key="3">
    <source>
        <dbReference type="Proteomes" id="UP000005139"/>
    </source>
</evidence>
<dbReference type="Pfam" id="PF09704">
    <property type="entry name" value="Cas_Cas5d"/>
    <property type="match status" value="1"/>
</dbReference>
<sequence>MAGIVDVLKIEMSAMTASFRYPHVMIGRLPTFEMPPPATIYGHLCGVWGEWFNPGDLEFSYVFTHGGIGEDVELGHMIEFGSGRSEKTLGGLPKNMKGSLNPQRRQFLFRPRMTLYLKGDDKILQRLEQAFKSPAFAYILGRSQDLATVHSITWARLKQASGAFFANTLLPWTLRQWVSVGRPVYMPKWINYHKLREPVFERYLEIDDRPLRIFGEGVEEDVFSIEPFANLLVDESDTRTFLGRELPRGVWFHSWGR</sequence>
<dbReference type="EMBL" id="AAWL01000003">
    <property type="protein sequence ID" value="EAX48299.1"/>
    <property type="molecule type" value="Genomic_DNA"/>
</dbReference>
<dbReference type="OrthoDB" id="58845at2"/>
<dbReference type="InterPro" id="IPR013422">
    <property type="entry name" value="CRISPR-assoc_prot_Cas5_N"/>
</dbReference>
<dbReference type="AlphaFoldDB" id="A1HND7"/>
<protein>
    <submittedName>
        <fullName evidence="2">CRISPR-associated protein Cas5 family</fullName>
    </submittedName>
</protein>
<dbReference type="GO" id="GO:0051607">
    <property type="term" value="P:defense response to virus"/>
    <property type="evidence" value="ECO:0007669"/>
    <property type="project" value="UniProtKB-KW"/>
</dbReference>
<organism evidence="2 3">
    <name type="scientific">Thermosinus carboxydivorans Nor1</name>
    <dbReference type="NCBI Taxonomy" id="401526"/>
    <lineage>
        <taxon>Bacteria</taxon>
        <taxon>Bacillati</taxon>
        <taxon>Bacillota</taxon>
        <taxon>Negativicutes</taxon>
        <taxon>Selenomonadales</taxon>
        <taxon>Sporomusaceae</taxon>
        <taxon>Thermosinus</taxon>
    </lineage>
</organism>
<comment type="caution">
    <text evidence="2">The sequence shown here is derived from an EMBL/GenBank/DDBJ whole genome shotgun (WGS) entry which is preliminary data.</text>
</comment>
<evidence type="ECO:0000256" key="1">
    <source>
        <dbReference type="ARBA" id="ARBA00023118"/>
    </source>
</evidence>
<evidence type="ECO:0000313" key="2">
    <source>
        <dbReference type="EMBL" id="EAX48299.1"/>
    </source>
</evidence>
<proteinExistence type="predicted"/>